<proteinExistence type="predicted"/>
<reference evidence="1 2" key="1">
    <citation type="submission" date="2021-03" db="EMBL/GenBank/DDBJ databases">
        <title>Enterococcal diversity collection.</title>
        <authorList>
            <person name="Gilmore M.S."/>
            <person name="Schwartzman J."/>
            <person name="Van Tyne D."/>
            <person name="Martin M."/>
            <person name="Earl A.M."/>
            <person name="Manson A.L."/>
            <person name="Straub T."/>
            <person name="Salamzade R."/>
            <person name="Saavedra J."/>
            <person name="Lebreton F."/>
            <person name="Prichula J."/>
            <person name="Schaufler K."/>
            <person name="Gaca A."/>
            <person name="Sgardioli B."/>
            <person name="Wagenaar J."/>
            <person name="Strong T."/>
        </authorList>
    </citation>
    <scope>NUCLEOTIDE SEQUENCE [LARGE SCALE GENOMIC DNA]</scope>
    <source>
        <strain evidence="1 2">MSG2901</strain>
    </source>
</reference>
<gene>
    <name evidence="1" type="ORF">JZO71_02875</name>
</gene>
<evidence type="ECO:0008006" key="3">
    <source>
        <dbReference type="Google" id="ProtNLM"/>
    </source>
</evidence>
<name>A0ABS3HXW6_9ENTE</name>
<accession>A0ABS3HXW6</accession>
<sequence>MINKNEGLIFIRCNKYEYLVKKGSLSNYSYNIIDESKDGFLDYLFEKSSFPIEKSELIKQMIAKLELSSEIVEEYIERLITLKILEDKTVKPLQQNVVIICNKEIERDITTYFCNLNMHFNITGKYTLDNLDISNLDLNQTDLVICFTSYFSPQLFYKINKKFVENNQPFLISYLDGNEGIVLPLLNPQKKGCYNDFELLRESSFYNLLDYQVMKEKLIENQQAASLMTYSSICLASLLLNTLLITNYCLSKGSINNFAYSFDFERMVNTKIKLLKFPNCPSCQGDGNITHPFI</sequence>
<keyword evidence="2" id="KW-1185">Reference proteome</keyword>
<protein>
    <recommendedName>
        <fullName evidence="3">Bacteriocin biosynthesis cyclodehydratase</fullName>
    </recommendedName>
</protein>
<evidence type="ECO:0000313" key="1">
    <source>
        <dbReference type="EMBL" id="MBO0481266.1"/>
    </source>
</evidence>
<dbReference type="InterPro" id="IPR035985">
    <property type="entry name" value="Ubiquitin-activating_enz"/>
</dbReference>
<dbReference type="Gene3D" id="3.40.50.720">
    <property type="entry name" value="NAD(P)-binding Rossmann-like Domain"/>
    <property type="match status" value="1"/>
</dbReference>
<dbReference type="SUPFAM" id="SSF69572">
    <property type="entry name" value="Activating enzymes of the ubiquitin-like proteins"/>
    <property type="match status" value="1"/>
</dbReference>
<dbReference type="EMBL" id="JAFLWI010000003">
    <property type="protein sequence ID" value="MBO0481266.1"/>
    <property type="molecule type" value="Genomic_DNA"/>
</dbReference>
<organism evidence="1 2">
    <name type="scientific">Candidatus Enterococcus courvalinii</name>
    <dbReference type="NCBI Taxonomy" id="2815329"/>
    <lineage>
        <taxon>Bacteria</taxon>
        <taxon>Bacillati</taxon>
        <taxon>Bacillota</taxon>
        <taxon>Bacilli</taxon>
        <taxon>Lactobacillales</taxon>
        <taxon>Enterococcaceae</taxon>
        <taxon>Enterococcus</taxon>
    </lineage>
</organism>
<comment type="caution">
    <text evidence="1">The sequence shown here is derived from an EMBL/GenBank/DDBJ whole genome shotgun (WGS) entry which is preliminary data.</text>
</comment>
<evidence type="ECO:0000313" key="2">
    <source>
        <dbReference type="Proteomes" id="UP000664832"/>
    </source>
</evidence>
<dbReference type="Proteomes" id="UP000664832">
    <property type="component" value="Unassembled WGS sequence"/>
</dbReference>
<dbReference type="RefSeq" id="WP_206898105.1">
    <property type="nucleotide sequence ID" value="NZ_JAFLWI010000003.1"/>
</dbReference>